<sequence>MTISWFSTARNHPYSFDQLYTSPSSDFGLPFDIASTAHKYGFENIKAWAAGLVTNKIERKEYPSLRSLLPVLDHALRADRASLRDQVCELVRQDLVSDRLEYTRLYAFAEGKSMMSEEGLSSCFISLPLKG</sequence>
<dbReference type="HOGENOM" id="CLU_1927257_0_0_1"/>
<evidence type="ECO:0000313" key="2">
    <source>
        <dbReference type="Proteomes" id="UP000027195"/>
    </source>
</evidence>
<dbReference type="InParanoid" id="A0A067N166"/>
<evidence type="ECO:0000313" key="1">
    <source>
        <dbReference type="EMBL" id="KDQ17857.1"/>
    </source>
</evidence>
<gene>
    <name evidence="1" type="ORF">BOTBODRAFT_541874</name>
</gene>
<dbReference type="AlphaFoldDB" id="A0A067N166"/>
<proteinExistence type="predicted"/>
<dbReference type="EMBL" id="KL198022">
    <property type="protein sequence ID" value="KDQ17857.1"/>
    <property type="molecule type" value="Genomic_DNA"/>
</dbReference>
<protein>
    <submittedName>
        <fullName evidence="1">Uncharacterized protein</fullName>
    </submittedName>
</protein>
<reference evidence="2" key="1">
    <citation type="journal article" date="2014" name="Proc. Natl. Acad. Sci. U.S.A.">
        <title>Extensive sampling of basidiomycete genomes demonstrates inadequacy of the white-rot/brown-rot paradigm for wood decay fungi.</title>
        <authorList>
            <person name="Riley R."/>
            <person name="Salamov A.A."/>
            <person name="Brown D.W."/>
            <person name="Nagy L.G."/>
            <person name="Floudas D."/>
            <person name="Held B.W."/>
            <person name="Levasseur A."/>
            <person name="Lombard V."/>
            <person name="Morin E."/>
            <person name="Otillar R."/>
            <person name="Lindquist E.A."/>
            <person name="Sun H."/>
            <person name="LaButti K.M."/>
            <person name="Schmutz J."/>
            <person name="Jabbour D."/>
            <person name="Luo H."/>
            <person name="Baker S.E."/>
            <person name="Pisabarro A.G."/>
            <person name="Walton J.D."/>
            <person name="Blanchette R.A."/>
            <person name="Henrissat B."/>
            <person name="Martin F."/>
            <person name="Cullen D."/>
            <person name="Hibbett D.S."/>
            <person name="Grigoriev I.V."/>
        </authorList>
    </citation>
    <scope>NUCLEOTIDE SEQUENCE [LARGE SCALE GENOMIC DNA]</scope>
    <source>
        <strain evidence="2">FD-172 SS1</strain>
    </source>
</reference>
<organism evidence="1 2">
    <name type="scientific">Botryobasidium botryosum (strain FD-172 SS1)</name>
    <dbReference type="NCBI Taxonomy" id="930990"/>
    <lineage>
        <taxon>Eukaryota</taxon>
        <taxon>Fungi</taxon>
        <taxon>Dikarya</taxon>
        <taxon>Basidiomycota</taxon>
        <taxon>Agaricomycotina</taxon>
        <taxon>Agaricomycetes</taxon>
        <taxon>Cantharellales</taxon>
        <taxon>Botryobasidiaceae</taxon>
        <taxon>Botryobasidium</taxon>
    </lineage>
</organism>
<keyword evidence="2" id="KW-1185">Reference proteome</keyword>
<accession>A0A067N166</accession>
<name>A0A067N166_BOTB1</name>
<dbReference type="Proteomes" id="UP000027195">
    <property type="component" value="Unassembled WGS sequence"/>
</dbReference>